<name>A0A5J5EG21_9PEZI</name>
<comment type="caution">
    <text evidence="2">The sequence shown here is derived from an EMBL/GenBank/DDBJ whole genome shotgun (WGS) entry which is preliminary data.</text>
</comment>
<accession>A0A5J5EG21</accession>
<dbReference type="Proteomes" id="UP000326924">
    <property type="component" value="Unassembled WGS sequence"/>
</dbReference>
<dbReference type="OrthoDB" id="2563155at2759"/>
<dbReference type="InParanoid" id="A0A5J5EG21"/>
<evidence type="ECO:0000313" key="3">
    <source>
        <dbReference type="Proteomes" id="UP000326924"/>
    </source>
</evidence>
<keyword evidence="3" id="KW-1185">Reference proteome</keyword>
<organism evidence="2 3">
    <name type="scientific">Sphaerosporella brunnea</name>
    <dbReference type="NCBI Taxonomy" id="1250544"/>
    <lineage>
        <taxon>Eukaryota</taxon>
        <taxon>Fungi</taxon>
        <taxon>Dikarya</taxon>
        <taxon>Ascomycota</taxon>
        <taxon>Pezizomycotina</taxon>
        <taxon>Pezizomycetes</taxon>
        <taxon>Pezizales</taxon>
        <taxon>Pyronemataceae</taxon>
        <taxon>Sphaerosporella</taxon>
    </lineage>
</organism>
<proteinExistence type="predicted"/>
<dbReference type="AlphaFoldDB" id="A0A5J5EG21"/>
<dbReference type="EMBL" id="VXIS01000358">
    <property type="protein sequence ID" value="KAA8894201.1"/>
    <property type="molecule type" value="Genomic_DNA"/>
</dbReference>
<feature type="compositionally biased region" description="Basic and acidic residues" evidence="1">
    <location>
        <begin position="91"/>
        <end position="105"/>
    </location>
</feature>
<feature type="compositionally biased region" description="Pro residues" evidence="1">
    <location>
        <begin position="125"/>
        <end position="139"/>
    </location>
</feature>
<reference evidence="2 3" key="1">
    <citation type="submission" date="2019-09" db="EMBL/GenBank/DDBJ databases">
        <title>Draft genome of the ectomycorrhizal ascomycete Sphaerosporella brunnea.</title>
        <authorList>
            <consortium name="DOE Joint Genome Institute"/>
            <person name="Benucci G.M."/>
            <person name="Marozzi G."/>
            <person name="Antonielli L."/>
            <person name="Sanchez S."/>
            <person name="Marco P."/>
            <person name="Wang X."/>
            <person name="Falini L.B."/>
            <person name="Barry K."/>
            <person name="Haridas S."/>
            <person name="Lipzen A."/>
            <person name="Labutti K."/>
            <person name="Grigoriev I.V."/>
            <person name="Murat C."/>
            <person name="Martin F."/>
            <person name="Albertini E."/>
            <person name="Donnini D."/>
            <person name="Bonito G."/>
        </authorList>
    </citation>
    <scope>NUCLEOTIDE SEQUENCE [LARGE SCALE GENOMIC DNA]</scope>
    <source>
        <strain evidence="2 3">Sb_GMNB300</strain>
    </source>
</reference>
<evidence type="ECO:0000256" key="1">
    <source>
        <dbReference type="SAM" id="MobiDB-lite"/>
    </source>
</evidence>
<protein>
    <submittedName>
        <fullName evidence="2">Uncharacterized protein</fullName>
    </submittedName>
</protein>
<feature type="region of interest" description="Disordered" evidence="1">
    <location>
        <begin position="91"/>
        <end position="223"/>
    </location>
</feature>
<evidence type="ECO:0000313" key="2">
    <source>
        <dbReference type="EMBL" id="KAA8894201.1"/>
    </source>
</evidence>
<gene>
    <name evidence="2" type="ORF">FN846DRAFT_975448</name>
</gene>
<sequence>MSYPPPYETPHLRLAPNFQKLHPLDSLHTLPSPFPVYQQLWPYSEEYRLLGLYQLSHHYPLSHDCYIEDDGARIILGNEAWALLDRYDPNQHQQAVEDKPSEPEQNRLPSPMPEGGEEEKEYLPLPSPAQLPPTPPPLDDVPEEYLREKTPSGIVEPTPTPVEYTRTPPPKYSEAEEYGDYDHHRNTPTAESYADLGAASMSESTYSNMSEDDDESDRWSVLSTGPVDRQWTVVFDEKEETV</sequence>